<dbReference type="InterPro" id="IPR050491">
    <property type="entry name" value="AmpC-like"/>
</dbReference>
<dbReference type="PANTHER" id="PTHR46825">
    <property type="entry name" value="D-ALANYL-D-ALANINE-CARBOXYPEPTIDASE/ENDOPEPTIDASE AMPH"/>
    <property type="match status" value="1"/>
</dbReference>
<keyword evidence="5" id="KW-0378">Hydrolase</keyword>
<keyword evidence="2" id="KW-0472">Membrane</keyword>
<comment type="subcellular location">
    <subcellularLocation>
        <location evidence="1">Membrane</location>
    </subcellularLocation>
</comment>
<dbReference type="Pfam" id="PF13637">
    <property type="entry name" value="Ank_4"/>
    <property type="match status" value="1"/>
</dbReference>
<evidence type="ECO:0000259" key="3">
    <source>
        <dbReference type="Pfam" id="PF00144"/>
    </source>
</evidence>
<dbReference type="Gene3D" id="3.40.710.10">
    <property type="entry name" value="DD-peptidase/beta-lactamase superfamily"/>
    <property type="match status" value="1"/>
</dbReference>
<evidence type="ECO:0000256" key="2">
    <source>
        <dbReference type="ARBA" id="ARBA00023136"/>
    </source>
</evidence>
<dbReference type="GO" id="GO:0016787">
    <property type="term" value="F:hydrolase activity"/>
    <property type="evidence" value="ECO:0007669"/>
    <property type="project" value="UniProtKB-KW"/>
</dbReference>
<keyword evidence="6" id="KW-1185">Reference proteome</keyword>
<feature type="domain" description="Beta-lactamase-related" evidence="3">
    <location>
        <begin position="302"/>
        <end position="607"/>
    </location>
</feature>
<evidence type="ECO:0000313" key="6">
    <source>
        <dbReference type="Proteomes" id="UP001597112"/>
    </source>
</evidence>
<name>A0ABW3K185_9BACT</name>
<dbReference type="SUPFAM" id="SSF48403">
    <property type="entry name" value="Ankyrin repeat"/>
    <property type="match status" value="1"/>
</dbReference>
<comment type="caution">
    <text evidence="5">The sequence shown here is derived from an EMBL/GenBank/DDBJ whole genome shotgun (WGS) entry which is preliminary data.</text>
</comment>
<dbReference type="Proteomes" id="UP001597112">
    <property type="component" value="Unassembled WGS sequence"/>
</dbReference>
<evidence type="ECO:0000313" key="5">
    <source>
        <dbReference type="EMBL" id="MFD0999591.1"/>
    </source>
</evidence>
<organism evidence="5 6">
    <name type="scientific">Ohtaekwangia kribbensis</name>
    <dbReference type="NCBI Taxonomy" id="688913"/>
    <lineage>
        <taxon>Bacteria</taxon>
        <taxon>Pseudomonadati</taxon>
        <taxon>Bacteroidota</taxon>
        <taxon>Cytophagia</taxon>
        <taxon>Cytophagales</taxon>
        <taxon>Fulvivirgaceae</taxon>
        <taxon>Ohtaekwangia</taxon>
    </lineage>
</organism>
<dbReference type="SUPFAM" id="SSF56601">
    <property type="entry name" value="beta-lactamase/transpeptidase-like"/>
    <property type="match status" value="1"/>
</dbReference>
<evidence type="ECO:0000259" key="4">
    <source>
        <dbReference type="Pfam" id="PF11954"/>
    </source>
</evidence>
<dbReference type="InterPro" id="IPR021860">
    <property type="entry name" value="Peptidase_S12_Pab87-rel_C"/>
</dbReference>
<feature type="domain" description="Peptidase S12 Pab87-related C-terminal" evidence="4">
    <location>
        <begin position="633"/>
        <end position="704"/>
    </location>
</feature>
<proteinExistence type="predicted"/>
<dbReference type="Gene3D" id="1.25.40.20">
    <property type="entry name" value="Ankyrin repeat-containing domain"/>
    <property type="match status" value="1"/>
</dbReference>
<dbReference type="InterPro" id="IPR036770">
    <property type="entry name" value="Ankyrin_rpt-contain_sf"/>
</dbReference>
<dbReference type="InterPro" id="IPR012338">
    <property type="entry name" value="Beta-lactam/transpept-like"/>
</dbReference>
<dbReference type="Pfam" id="PF11954">
    <property type="entry name" value="DUF3471"/>
    <property type="match status" value="1"/>
</dbReference>
<dbReference type="InterPro" id="IPR001466">
    <property type="entry name" value="Beta-lactam-related"/>
</dbReference>
<dbReference type="EMBL" id="JBHTKA010000002">
    <property type="protein sequence ID" value="MFD0999591.1"/>
    <property type="molecule type" value="Genomic_DNA"/>
</dbReference>
<reference evidence="6" key="1">
    <citation type="journal article" date="2019" name="Int. J. Syst. Evol. Microbiol.">
        <title>The Global Catalogue of Microorganisms (GCM) 10K type strain sequencing project: providing services to taxonomists for standard genome sequencing and annotation.</title>
        <authorList>
            <consortium name="The Broad Institute Genomics Platform"/>
            <consortium name="The Broad Institute Genome Sequencing Center for Infectious Disease"/>
            <person name="Wu L."/>
            <person name="Ma J."/>
        </authorList>
    </citation>
    <scope>NUCLEOTIDE SEQUENCE [LARGE SCALE GENOMIC DNA]</scope>
    <source>
        <strain evidence="6">CCUG 58938</strain>
    </source>
</reference>
<gene>
    <name evidence="5" type="ORF">ACFQ21_09750</name>
</gene>
<protein>
    <submittedName>
        <fullName evidence="5">Serine hydrolase</fullName>
    </submittedName>
</protein>
<sequence>MATLPRSLQQPVRMVLYVLLVSALSTQLYAQKKKAPVKTVDPTTVFSKASYKGIQAGQYMKNWLVVGPLLVKDDTVGAPDIQQEERFFDEDLVTSITPVAGKPIPPVMLRGKSFAWKPYSATADKIDFDALYSKPDYAVAYALAEIKTDSAFTAFLAVGSDDGVKVWLNGKLVHRNWVGRALTPDQDVVPVTFVKGSNQLLLKVQDVVRDWGFTVRFLDREALSNQLIKAAAKGDMNEINALINGRADLNKTDASGLTPYTAALLNGREEAAALLLQKGATKTAMPSAAQLTDALYSSLQGKETPGIAILVAKDGNILYKKAFGYANIEKKTPATPETKFRIGSITKQFTAAAILKLQEDGKLKVTDKLSKYIHDFPRGEEVTLHHLLTHTSGIHSYTGKGDFEKRVVTPVTPEELIAYFKNDPYDFNPGEQYMYNNSGYFLLGYIIEKVSGKSYAQYLKETFFTPLHMNNTGVHAAWLSLDKEAQGYSNTDGKYVPALNWNMAWAGGAGALYSTVEDLYKWNEAIFNGKVLQDKSLKAAFTSVVLNDGNPPPSKYGYGWGLSDYRGQPVIGHSGGLHGFISQLARYTNENLTVVLLMNLMPPDVNINPNAVAEYFIWDKLAKQSSYTTLASPVADVSIYTGRYDFQNGAVMTITAEGSDLYAQLSGQNKFPIFPSAPDEYFWKVVDARIKFMKGENGAVTHGHFVQGGFAIDARKLKEDVIVAIDPNLYKEYIGKYDYGNNIIITVSNENGKLYAQGTNQPKFEIFPISEKEFTVKEINARLTFIRETTGKASKLIVDMAGQKKESLRVE</sequence>
<evidence type="ECO:0000256" key="1">
    <source>
        <dbReference type="ARBA" id="ARBA00004370"/>
    </source>
</evidence>
<dbReference type="RefSeq" id="WP_377578403.1">
    <property type="nucleotide sequence ID" value="NZ_JBHTKA010000002.1"/>
</dbReference>
<accession>A0ABW3K185</accession>
<dbReference type="Pfam" id="PF00144">
    <property type="entry name" value="Beta-lactamase"/>
    <property type="match status" value="1"/>
</dbReference>
<dbReference type="InterPro" id="IPR002110">
    <property type="entry name" value="Ankyrin_rpt"/>
</dbReference>
<dbReference type="PANTHER" id="PTHR46825:SF11">
    <property type="entry name" value="PENICILLIN-BINDING PROTEIN 4"/>
    <property type="match status" value="1"/>
</dbReference>